<evidence type="ECO:0000256" key="1">
    <source>
        <dbReference type="ARBA" id="ARBA00000085"/>
    </source>
</evidence>
<dbReference type="InterPro" id="IPR004358">
    <property type="entry name" value="Sig_transdc_His_kin-like_C"/>
</dbReference>
<evidence type="ECO:0000256" key="12">
    <source>
        <dbReference type="ARBA" id="ARBA00022989"/>
    </source>
</evidence>
<evidence type="ECO:0000256" key="13">
    <source>
        <dbReference type="ARBA" id="ARBA00023012"/>
    </source>
</evidence>
<evidence type="ECO:0000256" key="3">
    <source>
        <dbReference type="ARBA" id="ARBA00012438"/>
    </source>
</evidence>
<protein>
    <recommendedName>
        <fullName evidence="3">histidine kinase</fullName>
        <ecNumber evidence="3">2.7.13.3</ecNumber>
    </recommendedName>
</protein>
<dbReference type="Gene3D" id="3.30.565.10">
    <property type="entry name" value="Histidine kinase-like ATPase, C-terminal domain"/>
    <property type="match status" value="1"/>
</dbReference>
<dbReference type="PANTHER" id="PTHR44936:SF5">
    <property type="entry name" value="SENSOR HISTIDINE KINASE ENVZ"/>
    <property type="match status" value="1"/>
</dbReference>
<keyword evidence="5" id="KW-0997">Cell inner membrane</keyword>
<keyword evidence="19" id="KW-1185">Reference proteome</keyword>
<keyword evidence="10" id="KW-0418">Kinase</keyword>
<dbReference type="GO" id="GO:0000155">
    <property type="term" value="F:phosphorelay sensor kinase activity"/>
    <property type="evidence" value="ECO:0007669"/>
    <property type="project" value="InterPro"/>
</dbReference>
<dbReference type="Gene3D" id="1.10.287.130">
    <property type="match status" value="1"/>
</dbReference>
<evidence type="ECO:0000313" key="19">
    <source>
        <dbReference type="Proteomes" id="UP001139353"/>
    </source>
</evidence>
<feature type="transmembrane region" description="Helical" evidence="15">
    <location>
        <begin position="207"/>
        <end position="225"/>
    </location>
</feature>
<dbReference type="SMART" id="SM00387">
    <property type="entry name" value="HATPase_c"/>
    <property type="match status" value="1"/>
</dbReference>
<sequence>MNDGWIDRLLPATLRGRIMGVMVVGVLLSQLLGSAIWTWQLRDTARKDARDAARQTAVSAAAAIRFLRDLPGQYRPLLIDQLRQMGGTRFFVAVNKQHVPVQAIEDSLLARTVIGQVRSTLQGELPPGLAADVALAWPETLAVTGDGRSLRELPENWVVAPMLLRPRRAPVLVIQVDLEPGGCLLLAATLPDPYFLDSANPLTRDRLLLQGATLLTVLVLVLFVARTVTRPLQRITDAAAAFGSALHPAHIPDEAGTIELRRTARAFNDMQARIQRFVEDRERLFASISHDLKTPITRLKLRTELLDDDVLRADFHEDLDELDVMVKGALQSVKDSAVHENVSDVRLDRLVERLTNPALAAGARIAIAVPPLAVRAKPLALKRALGNLIDNGLRYGGQQLEIAASADDAGVTLTIRDHGPGLPESSREEIFEPYVRLAHGREASRDGSGLGLGIARGILREHGGDVRLDNHPQRGLVATVRLPAPSGDGSAPRLP</sequence>
<dbReference type="CDD" id="cd00075">
    <property type="entry name" value="HATPase"/>
    <property type="match status" value="1"/>
</dbReference>
<dbReference type="InterPro" id="IPR003661">
    <property type="entry name" value="HisK_dim/P_dom"/>
</dbReference>
<comment type="caution">
    <text evidence="18">The sequence shown here is derived from an EMBL/GenBank/DDBJ whole genome shotgun (WGS) entry which is preliminary data.</text>
</comment>
<dbReference type="GO" id="GO:0005524">
    <property type="term" value="F:ATP binding"/>
    <property type="evidence" value="ECO:0007669"/>
    <property type="project" value="UniProtKB-KW"/>
</dbReference>
<evidence type="ECO:0000313" key="18">
    <source>
        <dbReference type="EMBL" id="MCK9687619.1"/>
    </source>
</evidence>
<keyword evidence="9" id="KW-0547">Nucleotide-binding</keyword>
<dbReference type="PROSITE" id="PS50885">
    <property type="entry name" value="HAMP"/>
    <property type="match status" value="1"/>
</dbReference>
<organism evidence="18 19">
    <name type="scientific">Scleromatobacter humisilvae</name>
    <dbReference type="NCBI Taxonomy" id="2897159"/>
    <lineage>
        <taxon>Bacteria</taxon>
        <taxon>Pseudomonadati</taxon>
        <taxon>Pseudomonadota</taxon>
        <taxon>Betaproteobacteria</taxon>
        <taxon>Burkholderiales</taxon>
        <taxon>Sphaerotilaceae</taxon>
        <taxon>Scleromatobacter</taxon>
    </lineage>
</organism>
<keyword evidence="6" id="KW-0597">Phosphoprotein</keyword>
<dbReference type="SMART" id="SM00388">
    <property type="entry name" value="HisKA"/>
    <property type="match status" value="1"/>
</dbReference>
<keyword evidence="4" id="KW-1003">Cell membrane</keyword>
<comment type="subcellular location">
    <subcellularLocation>
        <location evidence="2">Cell inner membrane</location>
        <topology evidence="2">Multi-pass membrane protein</topology>
    </subcellularLocation>
</comment>
<dbReference type="Pfam" id="PF00512">
    <property type="entry name" value="HisKA"/>
    <property type="match status" value="1"/>
</dbReference>
<evidence type="ECO:0000256" key="4">
    <source>
        <dbReference type="ARBA" id="ARBA00022475"/>
    </source>
</evidence>
<evidence type="ECO:0000256" key="9">
    <source>
        <dbReference type="ARBA" id="ARBA00022741"/>
    </source>
</evidence>
<evidence type="ECO:0000256" key="2">
    <source>
        <dbReference type="ARBA" id="ARBA00004429"/>
    </source>
</evidence>
<comment type="catalytic activity">
    <reaction evidence="1">
        <text>ATP + protein L-histidine = ADP + protein N-phospho-L-histidine.</text>
        <dbReference type="EC" id="2.7.13.3"/>
    </reaction>
</comment>
<dbReference type="InterPro" id="IPR005467">
    <property type="entry name" value="His_kinase_dom"/>
</dbReference>
<dbReference type="SUPFAM" id="SSF55874">
    <property type="entry name" value="ATPase domain of HSP90 chaperone/DNA topoisomerase II/histidine kinase"/>
    <property type="match status" value="1"/>
</dbReference>
<dbReference type="InterPro" id="IPR036097">
    <property type="entry name" value="HisK_dim/P_sf"/>
</dbReference>
<dbReference type="AlphaFoldDB" id="A0A9X2C340"/>
<reference evidence="18" key="1">
    <citation type="submission" date="2021-11" db="EMBL/GenBank/DDBJ databases">
        <title>BS-T2-15 a new species belonging to the Comamonadaceae family isolated from the soil of a French oak forest.</title>
        <authorList>
            <person name="Mieszkin S."/>
            <person name="Alain K."/>
        </authorList>
    </citation>
    <scope>NUCLEOTIDE SEQUENCE</scope>
    <source>
        <strain evidence="18">BS-T2-15</strain>
    </source>
</reference>
<dbReference type="InterPro" id="IPR036890">
    <property type="entry name" value="HATPase_C_sf"/>
</dbReference>
<evidence type="ECO:0000256" key="11">
    <source>
        <dbReference type="ARBA" id="ARBA00022840"/>
    </source>
</evidence>
<evidence type="ECO:0000259" key="16">
    <source>
        <dbReference type="PROSITE" id="PS50109"/>
    </source>
</evidence>
<dbReference type="Proteomes" id="UP001139353">
    <property type="component" value="Unassembled WGS sequence"/>
</dbReference>
<dbReference type="CDD" id="cd06225">
    <property type="entry name" value="HAMP"/>
    <property type="match status" value="1"/>
</dbReference>
<evidence type="ECO:0000256" key="6">
    <source>
        <dbReference type="ARBA" id="ARBA00022553"/>
    </source>
</evidence>
<accession>A0A9X2C340</accession>
<keyword evidence="13" id="KW-0902">Two-component regulatory system</keyword>
<proteinExistence type="predicted"/>
<dbReference type="RefSeq" id="WP_275683659.1">
    <property type="nucleotide sequence ID" value="NZ_JAJLJH010000005.1"/>
</dbReference>
<keyword evidence="12 15" id="KW-1133">Transmembrane helix</keyword>
<dbReference type="EMBL" id="JAJLJH010000005">
    <property type="protein sequence ID" value="MCK9687619.1"/>
    <property type="molecule type" value="Genomic_DNA"/>
</dbReference>
<dbReference type="Pfam" id="PF02518">
    <property type="entry name" value="HATPase_c"/>
    <property type="match status" value="1"/>
</dbReference>
<evidence type="ECO:0000256" key="8">
    <source>
        <dbReference type="ARBA" id="ARBA00022692"/>
    </source>
</evidence>
<dbReference type="Pfam" id="PF00672">
    <property type="entry name" value="HAMP"/>
    <property type="match status" value="1"/>
</dbReference>
<evidence type="ECO:0000256" key="5">
    <source>
        <dbReference type="ARBA" id="ARBA00022519"/>
    </source>
</evidence>
<dbReference type="InterPro" id="IPR003594">
    <property type="entry name" value="HATPase_dom"/>
</dbReference>
<keyword evidence="11" id="KW-0067">ATP-binding</keyword>
<gene>
    <name evidence="18" type="ORF">LPC04_18090</name>
</gene>
<dbReference type="CDD" id="cd00082">
    <property type="entry name" value="HisKA"/>
    <property type="match status" value="1"/>
</dbReference>
<keyword evidence="8 15" id="KW-0812">Transmembrane</keyword>
<evidence type="ECO:0000256" key="7">
    <source>
        <dbReference type="ARBA" id="ARBA00022679"/>
    </source>
</evidence>
<evidence type="ECO:0000256" key="15">
    <source>
        <dbReference type="SAM" id="Phobius"/>
    </source>
</evidence>
<keyword evidence="14 15" id="KW-0472">Membrane</keyword>
<evidence type="ECO:0000256" key="14">
    <source>
        <dbReference type="ARBA" id="ARBA00023136"/>
    </source>
</evidence>
<dbReference type="PANTHER" id="PTHR44936">
    <property type="entry name" value="SENSOR PROTEIN CREC"/>
    <property type="match status" value="1"/>
</dbReference>
<dbReference type="SMART" id="SM00304">
    <property type="entry name" value="HAMP"/>
    <property type="match status" value="1"/>
</dbReference>
<evidence type="ECO:0000259" key="17">
    <source>
        <dbReference type="PROSITE" id="PS50885"/>
    </source>
</evidence>
<dbReference type="PRINTS" id="PR00344">
    <property type="entry name" value="BCTRLSENSOR"/>
</dbReference>
<dbReference type="PROSITE" id="PS50109">
    <property type="entry name" value="HIS_KIN"/>
    <property type="match status" value="1"/>
</dbReference>
<keyword evidence="7" id="KW-0808">Transferase</keyword>
<dbReference type="InterPro" id="IPR003660">
    <property type="entry name" value="HAMP_dom"/>
</dbReference>
<feature type="domain" description="HAMP" evidence="17">
    <location>
        <begin position="226"/>
        <end position="279"/>
    </location>
</feature>
<dbReference type="GO" id="GO:0005886">
    <property type="term" value="C:plasma membrane"/>
    <property type="evidence" value="ECO:0007669"/>
    <property type="project" value="UniProtKB-SubCell"/>
</dbReference>
<dbReference type="EC" id="2.7.13.3" evidence="3"/>
<feature type="domain" description="Histidine kinase" evidence="16">
    <location>
        <begin position="287"/>
        <end position="486"/>
    </location>
</feature>
<dbReference type="InterPro" id="IPR050980">
    <property type="entry name" value="2C_sensor_his_kinase"/>
</dbReference>
<dbReference type="SUPFAM" id="SSF47384">
    <property type="entry name" value="Homodimeric domain of signal transducing histidine kinase"/>
    <property type="match status" value="1"/>
</dbReference>
<feature type="transmembrane region" description="Helical" evidence="15">
    <location>
        <begin position="18"/>
        <end position="39"/>
    </location>
</feature>
<name>A0A9X2C340_9BURK</name>
<evidence type="ECO:0000256" key="10">
    <source>
        <dbReference type="ARBA" id="ARBA00022777"/>
    </source>
</evidence>